<dbReference type="RefSeq" id="WP_348026678.1">
    <property type="nucleotide sequence ID" value="NZ_CP129113.1"/>
</dbReference>
<organism evidence="9 10">
    <name type="scientific">Aciduricibacillus chroicocephali</name>
    <dbReference type="NCBI Taxonomy" id="3054939"/>
    <lineage>
        <taxon>Bacteria</taxon>
        <taxon>Bacillati</taxon>
        <taxon>Bacillota</taxon>
        <taxon>Bacilli</taxon>
        <taxon>Bacillales</taxon>
        <taxon>Bacillaceae</taxon>
        <taxon>Aciduricibacillus</taxon>
    </lineage>
</organism>
<dbReference type="Pfam" id="PF01545">
    <property type="entry name" value="Cation_efflux"/>
    <property type="match status" value="1"/>
</dbReference>
<dbReference type="Gene3D" id="1.20.1510.10">
    <property type="entry name" value="Cation efflux protein transmembrane domain"/>
    <property type="match status" value="1"/>
</dbReference>
<dbReference type="InterPro" id="IPR040177">
    <property type="entry name" value="SLC30A9"/>
</dbReference>
<dbReference type="SUPFAM" id="SSF161111">
    <property type="entry name" value="Cation efflux protein transmembrane domain-like"/>
    <property type="match status" value="1"/>
</dbReference>
<dbReference type="InterPro" id="IPR058533">
    <property type="entry name" value="Cation_efflux_TM"/>
</dbReference>
<evidence type="ECO:0000259" key="8">
    <source>
        <dbReference type="Pfam" id="PF16916"/>
    </source>
</evidence>
<evidence type="ECO:0000256" key="6">
    <source>
        <dbReference type="SAM" id="Phobius"/>
    </source>
</evidence>
<evidence type="ECO:0000259" key="7">
    <source>
        <dbReference type="Pfam" id="PF01545"/>
    </source>
</evidence>
<dbReference type="Pfam" id="PF16916">
    <property type="entry name" value="ZT_dimer"/>
    <property type="match status" value="1"/>
</dbReference>
<feature type="transmembrane region" description="Helical" evidence="6">
    <location>
        <begin position="198"/>
        <end position="217"/>
    </location>
</feature>
<dbReference type="EMBL" id="CP129113">
    <property type="protein sequence ID" value="WLV24045.1"/>
    <property type="molecule type" value="Genomic_DNA"/>
</dbReference>
<feature type="domain" description="Cation efflux protein cytoplasmic" evidence="8">
    <location>
        <begin position="234"/>
        <end position="303"/>
    </location>
</feature>
<comment type="subcellular location">
    <subcellularLocation>
        <location evidence="1">Membrane</location>
        <topology evidence="1">Multi-pass membrane protein</topology>
    </subcellularLocation>
</comment>
<reference evidence="9" key="1">
    <citation type="submission" date="2023-06" db="EMBL/GenBank/DDBJ databases">
        <title>A Treasure from Seagulls: Isolation and Description of Aciduricobacillus qingdaonensis gen. nov., sp. nov., a Rare Obligately Uric Acid-utilizing Member in the Family Bacillaceae.</title>
        <authorList>
            <person name="Liu W."/>
            <person name="Wang B."/>
        </authorList>
    </citation>
    <scope>NUCLEOTIDE SEQUENCE</scope>
    <source>
        <strain evidence="9">44XB</strain>
    </source>
</reference>
<keyword evidence="5 6" id="KW-0472">Membrane</keyword>
<gene>
    <name evidence="9" type="ORF">QR721_10415</name>
</gene>
<evidence type="ECO:0000256" key="1">
    <source>
        <dbReference type="ARBA" id="ARBA00004141"/>
    </source>
</evidence>
<dbReference type="InterPro" id="IPR027469">
    <property type="entry name" value="Cation_efflux_TMD_sf"/>
</dbReference>
<evidence type="ECO:0000313" key="10">
    <source>
        <dbReference type="Proteomes" id="UP001180087"/>
    </source>
</evidence>
<dbReference type="Proteomes" id="UP001180087">
    <property type="component" value="Chromosome"/>
</dbReference>
<evidence type="ECO:0000256" key="2">
    <source>
        <dbReference type="ARBA" id="ARBA00022448"/>
    </source>
</evidence>
<sequence length="318" mass="34301">MGIIEFFKRGNVSSGLAALGNLVLTIIKGIAAAISGSGAMFAEAVHSGADTLNQGLVFFGSALSEKKPTKRFPTGFGRVVNLFVLIAVIVIAIMAYETILKGWHLTVHPEASGSLWLSMGVLLFSVMLDGIVLVKTLKEINHESGANLKGFGIVTGALPHLRYAAPPTRLVFYEDLVATLGGLLAMAAIALAHITGQFFWDGIGTMLIGILLIIIALKTGYDNTIGLIGVAAPNLIEERVARVILSDDDVDDIDKMRIVQEGRLYHVEVYVELRKNLSLSEADDIMFKLEKEILKDAAIGDVTLGIFETDDNPEWPRV</sequence>
<name>A0ABY9KTC7_9BACI</name>
<evidence type="ECO:0000313" key="9">
    <source>
        <dbReference type="EMBL" id="WLV24045.1"/>
    </source>
</evidence>
<evidence type="ECO:0000256" key="4">
    <source>
        <dbReference type="ARBA" id="ARBA00022989"/>
    </source>
</evidence>
<keyword evidence="4 6" id="KW-1133">Transmembrane helix</keyword>
<evidence type="ECO:0000256" key="3">
    <source>
        <dbReference type="ARBA" id="ARBA00022692"/>
    </source>
</evidence>
<feature type="domain" description="Cation efflux protein transmembrane" evidence="7">
    <location>
        <begin position="16"/>
        <end position="224"/>
    </location>
</feature>
<feature type="transmembrane region" description="Helical" evidence="6">
    <location>
        <begin position="170"/>
        <end position="192"/>
    </location>
</feature>
<dbReference type="InterPro" id="IPR036837">
    <property type="entry name" value="Cation_efflux_CTD_sf"/>
</dbReference>
<keyword evidence="3 6" id="KW-0812">Transmembrane</keyword>
<keyword evidence="2" id="KW-0813">Transport</keyword>
<evidence type="ECO:0000256" key="5">
    <source>
        <dbReference type="ARBA" id="ARBA00023136"/>
    </source>
</evidence>
<accession>A0ABY9KTC7</accession>
<dbReference type="PANTHER" id="PTHR13414">
    <property type="entry name" value="HUEL-CATION TRANSPORTER"/>
    <property type="match status" value="1"/>
</dbReference>
<keyword evidence="10" id="KW-1185">Reference proteome</keyword>
<dbReference type="InterPro" id="IPR027470">
    <property type="entry name" value="Cation_efflux_CTD"/>
</dbReference>
<proteinExistence type="predicted"/>
<dbReference type="InterPro" id="IPR002524">
    <property type="entry name" value="Cation_efflux"/>
</dbReference>
<dbReference type="SUPFAM" id="SSF160240">
    <property type="entry name" value="Cation efflux protein cytoplasmic domain-like"/>
    <property type="match status" value="1"/>
</dbReference>
<protein>
    <submittedName>
        <fullName evidence="9">Cation diffusion facilitator family transporter</fullName>
    </submittedName>
</protein>
<dbReference type="Gene3D" id="3.30.70.1350">
    <property type="entry name" value="Cation efflux protein, cytoplasmic domain"/>
    <property type="match status" value="1"/>
</dbReference>
<dbReference type="NCBIfam" id="TIGR01297">
    <property type="entry name" value="CDF"/>
    <property type="match status" value="1"/>
</dbReference>
<feature type="transmembrane region" description="Helical" evidence="6">
    <location>
        <begin position="76"/>
        <end position="96"/>
    </location>
</feature>
<dbReference type="PANTHER" id="PTHR13414:SF9">
    <property type="entry name" value="PROTON-COUPLED ZINC ANTIPORTER SLC30A9, MITOCHONDRIAL"/>
    <property type="match status" value="1"/>
</dbReference>
<feature type="transmembrane region" description="Helical" evidence="6">
    <location>
        <begin position="116"/>
        <end position="134"/>
    </location>
</feature>